<reference evidence="2 3" key="1">
    <citation type="submission" date="2023-07" db="EMBL/GenBank/DDBJ databases">
        <title>Sequencing the genomes of 1000 actinobacteria strains.</title>
        <authorList>
            <person name="Klenk H.-P."/>
        </authorList>
    </citation>
    <scope>NUCLEOTIDE SEQUENCE [LARGE SCALE GENOMIC DNA]</scope>
    <source>
        <strain evidence="2 3">DSM 44710</strain>
    </source>
</reference>
<keyword evidence="3" id="KW-1185">Reference proteome</keyword>
<feature type="signal peptide" evidence="1">
    <location>
        <begin position="1"/>
        <end position="22"/>
    </location>
</feature>
<name>A0ABT9MTB6_9ACTN</name>
<organism evidence="2 3">
    <name type="scientific">Catenuloplanes nepalensis</name>
    <dbReference type="NCBI Taxonomy" id="587533"/>
    <lineage>
        <taxon>Bacteria</taxon>
        <taxon>Bacillati</taxon>
        <taxon>Actinomycetota</taxon>
        <taxon>Actinomycetes</taxon>
        <taxon>Micromonosporales</taxon>
        <taxon>Micromonosporaceae</taxon>
        <taxon>Catenuloplanes</taxon>
    </lineage>
</organism>
<dbReference type="PROSITE" id="PS51318">
    <property type="entry name" value="TAT"/>
    <property type="match status" value="1"/>
</dbReference>
<dbReference type="SUPFAM" id="SSF89372">
    <property type="entry name" value="Fucose-specific lectin"/>
    <property type="match status" value="2"/>
</dbReference>
<dbReference type="Gene3D" id="2.120.10.70">
    <property type="entry name" value="Fucose-specific lectin"/>
    <property type="match status" value="1"/>
</dbReference>
<feature type="chain" id="PRO_5046745045" evidence="1">
    <location>
        <begin position="23"/>
        <end position="388"/>
    </location>
</feature>
<keyword evidence="1" id="KW-0732">Signal</keyword>
<dbReference type="InterPro" id="IPR006311">
    <property type="entry name" value="TAT_signal"/>
</dbReference>
<gene>
    <name evidence="2" type="ORF">J2S43_003141</name>
</gene>
<evidence type="ECO:0000256" key="1">
    <source>
        <dbReference type="SAM" id="SignalP"/>
    </source>
</evidence>
<dbReference type="EMBL" id="JAUSRA010000001">
    <property type="protein sequence ID" value="MDP9794629.1"/>
    <property type="molecule type" value="Genomic_DNA"/>
</dbReference>
<proteinExistence type="predicted"/>
<comment type="caution">
    <text evidence="2">The sequence shown here is derived from an EMBL/GenBank/DDBJ whole genome shotgun (WGS) entry which is preliminary data.</text>
</comment>
<evidence type="ECO:0000313" key="2">
    <source>
        <dbReference type="EMBL" id="MDP9794629.1"/>
    </source>
</evidence>
<dbReference type="Proteomes" id="UP001240984">
    <property type="component" value="Unassembled WGS sequence"/>
</dbReference>
<dbReference type="RefSeq" id="WP_306829791.1">
    <property type="nucleotide sequence ID" value="NZ_JAUSRA010000001.1"/>
</dbReference>
<sequence length="388" mass="40777">MPPTNLSRRTLLLGGAATASLAALPGAPAAASVASPPIPPVVRQIVGAVPVDDRYPFIFAIGTDGHLWLNWQQDYDYRRWGDAGTPPGVSLTTGLGVTAVDANHRPYAYALGTDGDVWMFWRVLGGGWQWNSLGAPPPGVATDWARACAVTIGGNSPYLFVGGEDGALWVNAPGGASWAWTSLGAPAGATVRGVSVVGAVEMFGPTKGTSWAQAYVVVDGRLWTVPFSTTGPAWTDIGVPAGAYLNDGNLGAGARLVTEAGVRGHAYAFAMDGSTVWVFAGHSWERADSMPAGIWPANGLLGAVYQRSGHQVLFARASDNTMWTNQRSASEDWVWTGYGPVPFVPGFGQEGAVTTTDTDLDAFQLDDAGNLWRFHLAGTVESWTNLNG</sequence>
<evidence type="ECO:0000313" key="3">
    <source>
        <dbReference type="Proteomes" id="UP001240984"/>
    </source>
</evidence>
<accession>A0ABT9MTB6</accession>
<protein>
    <submittedName>
        <fullName evidence="2">Uncharacterized protein</fullName>
    </submittedName>
</protein>